<reference evidence="7 8" key="1">
    <citation type="submission" date="2013-02" db="EMBL/GenBank/DDBJ databases">
        <title>The complete genome sequence of Corynebacterium vitaeruminis DSM 20294.</title>
        <authorList>
            <person name="Ruckert C."/>
            <person name="Albersmeier A."/>
            <person name="Kalinowski J."/>
        </authorList>
    </citation>
    <scope>NUCLEOTIDE SEQUENCE [LARGE SCALE GENOMIC DNA]</scope>
    <source>
        <strain evidence="8">ATCC 10234</strain>
    </source>
</reference>
<feature type="transmembrane region" description="Helical" evidence="5">
    <location>
        <begin position="16"/>
        <end position="40"/>
    </location>
</feature>
<feature type="transmembrane region" description="Helical" evidence="5">
    <location>
        <begin position="273"/>
        <end position="292"/>
    </location>
</feature>
<dbReference type="InterPro" id="IPR052714">
    <property type="entry name" value="MFS_Exporter"/>
</dbReference>
<feature type="transmembrane region" description="Helical" evidence="5">
    <location>
        <begin position="298"/>
        <end position="324"/>
    </location>
</feature>
<feature type="transmembrane region" description="Helical" evidence="5">
    <location>
        <begin position="336"/>
        <end position="357"/>
    </location>
</feature>
<dbReference type="AlphaFoldDB" id="W5Y0N0"/>
<proteinExistence type="predicted"/>
<dbReference type="RefSeq" id="WP_025252801.1">
    <property type="nucleotide sequence ID" value="NZ_CP004353.1"/>
</dbReference>
<evidence type="ECO:0000256" key="3">
    <source>
        <dbReference type="ARBA" id="ARBA00022989"/>
    </source>
</evidence>
<dbReference type="Proteomes" id="UP000019222">
    <property type="component" value="Chromosome"/>
</dbReference>
<evidence type="ECO:0000256" key="1">
    <source>
        <dbReference type="ARBA" id="ARBA00004651"/>
    </source>
</evidence>
<evidence type="ECO:0000313" key="7">
    <source>
        <dbReference type="EMBL" id="AHI22777.1"/>
    </source>
</evidence>
<dbReference type="PANTHER" id="PTHR23531">
    <property type="entry name" value="QUINOLENE RESISTANCE PROTEIN NORA"/>
    <property type="match status" value="1"/>
</dbReference>
<keyword evidence="8" id="KW-1185">Reference proteome</keyword>
<organism evidence="7 8">
    <name type="scientific">Corynebacterium vitaeruminis DSM 20294</name>
    <dbReference type="NCBI Taxonomy" id="1224164"/>
    <lineage>
        <taxon>Bacteria</taxon>
        <taxon>Bacillati</taxon>
        <taxon>Actinomycetota</taxon>
        <taxon>Actinomycetes</taxon>
        <taxon>Mycobacteriales</taxon>
        <taxon>Corynebacteriaceae</taxon>
        <taxon>Corynebacterium</taxon>
    </lineage>
</organism>
<dbReference type="PROSITE" id="PS50850">
    <property type="entry name" value="MFS"/>
    <property type="match status" value="1"/>
</dbReference>
<feature type="transmembrane region" description="Helical" evidence="5">
    <location>
        <begin position="243"/>
        <end position="261"/>
    </location>
</feature>
<dbReference type="EMBL" id="CP004353">
    <property type="protein sequence ID" value="AHI22777.1"/>
    <property type="molecule type" value="Genomic_DNA"/>
</dbReference>
<evidence type="ECO:0000259" key="6">
    <source>
        <dbReference type="PROSITE" id="PS50850"/>
    </source>
</evidence>
<dbReference type="Pfam" id="PF07690">
    <property type="entry name" value="MFS_1"/>
    <property type="match status" value="1"/>
</dbReference>
<dbReference type="PANTHER" id="PTHR23531:SF1">
    <property type="entry name" value="QUINOLENE RESISTANCE PROTEIN NORA"/>
    <property type="match status" value="1"/>
</dbReference>
<keyword evidence="3 5" id="KW-1133">Transmembrane helix</keyword>
<keyword evidence="2 5" id="KW-0812">Transmembrane</keyword>
<feature type="transmembrane region" description="Helical" evidence="5">
    <location>
        <begin position="103"/>
        <end position="127"/>
    </location>
</feature>
<accession>W5Y0N0</accession>
<feature type="transmembrane region" description="Helical" evidence="5">
    <location>
        <begin position="167"/>
        <end position="188"/>
    </location>
</feature>
<dbReference type="PATRIC" id="fig|1224164.3.peg.1394"/>
<comment type="subcellular location">
    <subcellularLocation>
        <location evidence="1">Cell membrane</location>
        <topology evidence="1">Multi-pass membrane protein</topology>
    </subcellularLocation>
</comment>
<dbReference type="InterPro" id="IPR011701">
    <property type="entry name" value="MFS"/>
</dbReference>
<feature type="transmembrane region" description="Helical" evidence="5">
    <location>
        <begin position="363"/>
        <end position="381"/>
    </location>
</feature>
<name>W5Y0N0_9CORY</name>
<feature type="transmembrane region" description="Helical" evidence="5">
    <location>
        <begin position="209"/>
        <end position="231"/>
    </location>
</feature>
<dbReference type="eggNOG" id="COG2814">
    <property type="taxonomic scope" value="Bacteria"/>
</dbReference>
<sequence>MTTTSSRPRLITSTFAFAWLVNFAQFMVFYLLVTIMALYAAQQFGASETAGGFASSAFVVGATAARLFSGMLVDAIGRKKSLIISLIVIVLACLAYFPAHSLVLLILVRIVHGAFYAIASTAVMAVAQSVIPATRRAEGTGYFALGTTLSAALGPAAGLALTHKWSYTAVFDIVTALAVLAFAFALFIRNPEEAHHGGGRSLRSMIHPHVAPIGVFMLLIGVGYAGVITYINAYSRANGLEAGASLFFIAYAAISLVMRLFLGRVQDRNGDNVVIYSAVVTFAIGLALLAAASTNWMVVVAGLFVGLGYGSLLPAAQAIAVRLVPTKEMGAGISTLFLFLDVGVGFGPIALGMLITASGYKTMYWVLSGLVIVSGVVYLFVHGSSDRSRATTHAPEVHLEA</sequence>
<dbReference type="CDD" id="cd17489">
    <property type="entry name" value="MFS_YfcJ_like"/>
    <property type="match status" value="1"/>
</dbReference>
<feature type="transmembrane region" description="Helical" evidence="5">
    <location>
        <begin position="139"/>
        <end position="161"/>
    </location>
</feature>
<dbReference type="Gene3D" id="1.20.1250.20">
    <property type="entry name" value="MFS general substrate transporter like domains"/>
    <property type="match status" value="1"/>
</dbReference>
<evidence type="ECO:0000256" key="5">
    <source>
        <dbReference type="SAM" id="Phobius"/>
    </source>
</evidence>
<feature type="transmembrane region" description="Helical" evidence="5">
    <location>
        <begin position="52"/>
        <end position="69"/>
    </location>
</feature>
<dbReference type="GO" id="GO:0022857">
    <property type="term" value="F:transmembrane transporter activity"/>
    <property type="evidence" value="ECO:0007669"/>
    <property type="project" value="InterPro"/>
</dbReference>
<dbReference type="STRING" id="1224164.B843_06960"/>
<gene>
    <name evidence="7" type="ORF">B843_06960</name>
</gene>
<evidence type="ECO:0000313" key="8">
    <source>
        <dbReference type="Proteomes" id="UP000019222"/>
    </source>
</evidence>
<protein>
    <submittedName>
        <fullName evidence="7">Permease of the major facilitator superfamily protein</fullName>
    </submittedName>
</protein>
<evidence type="ECO:0000256" key="4">
    <source>
        <dbReference type="ARBA" id="ARBA00023136"/>
    </source>
</evidence>
<dbReference type="GO" id="GO:0005886">
    <property type="term" value="C:plasma membrane"/>
    <property type="evidence" value="ECO:0007669"/>
    <property type="project" value="UniProtKB-SubCell"/>
</dbReference>
<dbReference type="SUPFAM" id="SSF103473">
    <property type="entry name" value="MFS general substrate transporter"/>
    <property type="match status" value="1"/>
</dbReference>
<dbReference type="InterPro" id="IPR005829">
    <property type="entry name" value="Sugar_transporter_CS"/>
</dbReference>
<feature type="domain" description="Major facilitator superfamily (MFS) profile" evidence="6">
    <location>
        <begin position="14"/>
        <end position="386"/>
    </location>
</feature>
<dbReference type="InterPro" id="IPR020846">
    <property type="entry name" value="MFS_dom"/>
</dbReference>
<dbReference type="InterPro" id="IPR036259">
    <property type="entry name" value="MFS_trans_sf"/>
</dbReference>
<dbReference type="KEGG" id="cvt:B843_06960"/>
<dbReference type="HOGENOM" id="CLU_001265_10_13_11"/>
<evidence type="ECO:0000256" key="2">
    <source>
        <dbReference type="ARBA" id="ARBA00022692"/>
    </source>
</evidence>
<feature type="transmembrane region" description="Helical" evidence="5">
    <location>
        <begin position="81"/>
        <end position="97"/>
    </location>
</feature>
<keyword evidence="4 5" id="KW-0472">Membrane</keyword>
<dbReference type="PROSITE" id="PS00216">
    <property type="entry name" value="SUGAR_TRANSPORT_1"/>
    <property type="match status" value="1"/>
</dbReference>